<keyword evidence="10 14" id="KW-0520">NAD</keyword>
<comment type="function">
    <text evidence="14">Catalyzes the conversion of inosine 5'-phosphate (IMP) to xanthosine 5'-phosphate (XMP), the first committed and rate-limiting step in the de novo synthesis of guanine nucleotides, and therefore plays an important role in the regulation of cell growth.</text>
</comment>
<dbReference type="GO" id="GO:0006177">
    <property type="term" value="P:GMP biosynthetic process"/>
    <property type="evidence" value="ECO:0007669"/>
    <property type="project" value="UniProtKB-UniRule"/>
</dbReference>
<dbReference type="InterPro" id="IPR005990">
    <property type="entry name" value="IMP_DH"/>
</dbReference>
<keyword evidence="18" id="KW-1133">Transmembrane helix</keyword>
<dbReference type="NCBIfam" id="TIGR01302">
    <property type="entry name" value="IMP_dehydrog"/>
    <property type="match status" value="1"/>
</dbReference>
<dbReference type="InterPro" id="IPR013785">
    <property type="entry name" value="Aldolase_TIM"/>
</dbReference>
<comment type="caution">
    <text evidence="14">Lacks conserved residue(s) required for the propagation of feature annotation.</text>
</comment>
<evidence type="ECO:0000256" key="15">
    <source>
        <dbReference type="PROSITE-ProRule" id="PRU00703"/>
    </source>
</evidence>
<dbReference type="PANTHER" id="PTHR11911:SF111">
    <property type="entry name" value="INOSINE-5'-MONOPHOSPHATE DEHYDROGENASE"/>
    <property type="match status" value="1"/>
</dbReference>
<evidence type="ECO:0000256" key="4">
    <source>
        <dbReference type="ARBA" id="ARBA00022490"/>
    </source>
</evidence>
<evidence type="ECO:0000256" key="16">
    <source>
        <dbReference type="RuleBase" id="RU003928"/>
    </source>
</evidence>
<keyword evidence="18" id="KW-0812">Transmembrane</keyword>
<feature type="active site" description="Thioimidate intermediate" evidence="14">
    <location>
        <position position="352"/>
    </location>
</feature>
<feature type="binding site" evidence="14">
    <location>
        <begin position="408"/>
        <end position="409"/>
    </location>
    <ligand>
        <name>IMP</name>
        <dbReference type="ChEBI" id="CHEBI:58053"/>
    </ligand>
</feature>
<evidence type="ECO:0000256" key="9">
    <source>
        <dbReference type="ARBA" id="ARBA00023002"/>
    </source>
</evidence>
<dbReference type="InterPro" id="IPR046342">
    <property type="entry name" value="CBS_dom_sf"/>
</dbReference>
<feature type="binding site" evidence="14">
    <location>
        <position position="486"/>
    </location>
    <ligand>
        <name>IMP</name>
        <dbReference type="ChEBI" id="CHEBI:58053"/>
    </ligand>
</feature>
<evidence type="ECO:0000256" key="13">
    <source>
        <dbReference type="ARBA" id="ARBA00062187"/>
    </source>
</evidence>
<dbReference type="HAMAP" id="MF_01964">
    <property type="entry name" value="IMPDH"/>
    <property type="match status" value="1"/>
</dbReference>
<evidence type="ECO:0000256" key="17">
    <source>
        <dbReference type="SAM" id="MobiDB-lite"/>
    </source>
</evidence>
<feature type="active site" description="Proton acceptor" evidence="14">
    <location>
        <position position="474"/>
    </location>
</feature>
<keyword evidence="18" id="KW-0472">Membrane</keyword>
<comment type="similarity">
    <text evidence="3 14">Belongs to the IMPDH/GMPR family.</text>
</comment>
<feature type="binding site" evidence="14">
    <location>
        <position position="541"/>
    </location>
    <ligand>
        <name>K(+)</name>
        <dbReference type="ChEBI" id="CHEBI:29103"/>
        <note>ligand shared between two tetrameric partners</note>
    </ligand>
</feature>
<dbReference type="CDD" id="cd04601">
    <property type="entry name" value="CBS_pair_IMPDH"/>
    <property type="match status" value="1"/>
</dbReference>
<dbReference type="EMBL" id="BABT02000043">
    <property type="protein sequence ID" value="GAA94588.1"/>
    <property type="molecule type" value="Genomic_DNA"/>
</dbReference>
<dbReference type="Proteomes" id="UP000009131">
    <property type="component" value="Unassembled WGS sequence"/>
</dbReference>
<keyword evidence="9 14" id="KW-0560">Oxidoreductase</keyword>
<dbReference type="EC" id="1.1.1.205" evidence="14 16"/>
<dbReference type="CDD" id="cd00381">
    <property type="entry name" value="IMPDH"/>
    <property type="match status" value="1"/>
</dbReference>
<dbReference type="Pfam" id="PF00478">
    <property type="entry name" value="IMPDH"/>
    <property type="match status" value="1"/>
</dbReference>
<feature type="binding site" description="in other chain" evidence="14">
    <location>
        <position position="347"/>
    </location>
    <ligand>
        <name>K(+)</name>
        <dbReference type="ChEBI" id="CHEBI:29103"/>
        <note>ligand shared between two tetrameric partners</note>
    </ligand>
</feature>
<dbReference type="SMART" id="SM01240">
    <property type="entry name" value="IMPDH"/>
    <property type="match status" value="1"/>
</dbReference>
<dbReference type="SUPFAM" id="SSF54631">
    <property type="entry name" value="CBS-domain pair"/>
    <property type="match status" value="1"/>
</dbReference>
<evidence type="ECO:0000256" key="14">
    <source>
        <dbReference type="HAMAP-Rule" id="MF_03156"/>
    </source>
</evidence>
<feature type="binding site" evidence="14">
    <location>
        <begin position="385"/>
        <end position="387"/>
    </location>
    <ligand>
        <name>IMP</name>
        <dbReference type="ChEBI" id="CHEBI:58053"/>
    </ligand>
</feature>
<feature type="binding site" evidence="14">
    <location>
        <begin position="432"/>
        <end position="436"/>
    </location>
    <ligand>
        <name>IMP</name>
        <dbReference type="ChEBI" id="CHEBI:58053"/>
    </ligand>
</feature>
<dbReference type="SMART" id="SM00116">
    <property type="entry name" value="CBS"/>
    <property type="match status" value="2"/>
</dbReference>
<evidence type="ECO:0000256" key="7">
    <source>
        <dbReference type="ARBA" id="ARBA00022755"/>
    </source>
</evidence>
<dbReference type="HOGENOM" id="CLU_014762_0_0_1"/>
<organism evidence="20 21">
    <name type="scientific">Mixia osmundae (strain CBS 9802 / IAM 14324 / JCM 22182 / KY 12970)</name>
    <dbReference type="NCBI Taxonomy" id="764103"/>
    <lineage>
        <taxon>Eukaryota</taxon>
        <taxon>Fungi</taxon>
        <taxon>Dikarya</taxon>
        <taxon>Basidiomycota</taxon>
        <taxon>Pucciniomycotina</taxon>
        <taxon>Mixiomycetes</taxon>
        <taxon>Mixiales</taxon>
        <taxon>Mixiaceae</taxon>
        <taxon>Mixia</taxon>
    </lineage>
</organism>
<name>G7DVH8_MIXOS</name>
<dbReference type="PROSITE" id="PS51371">
    <property type="entry name" value="CBS"/>
    <property type="match status" value="2"/>
</dbReference>
<dbReference type="UniPathway" id="UPA00601">
    <property type="reaction ID" value="UER00295"/>
</dbReference>
<dbReference type="InterPro" id="IPR001093">
    <property type="entry name" value="IMP_DH_GMPRt"/>
</dbReference>
<dbReference type="GO" id="GO:0046872">
    <property type="term" value="F:metal ion binding"/>
    <property type="evidence" value="ECO:0007669"/>
    <property type="project" value="UniProtKB-UniRule"/>
</dbReference>
<evidence type="ECO:0000313" key="21">
    <source>
        <dbReference type="Proteomes" id="UP000009131"/>
    </source>
</evidence>
<feature type="binding site" evidence="14">
    <location>
        <begin position="345"/>
        <end position="347"/>
    </location>
    <ligand>
        <name>NAD(+)</name>
        <dbReference type="ChEBI" id="CHEBI:57540"/>
    </ligand>
</feature>
<dbReference type="Gene3D" id="3.20.20.70">
    <property type="entry name" value="Aldolase class I"/>
    <property type="match status" value="1"/>
</dbReference>
<comment type="catalytic activity">
    <reaction evidence="12 14 16">
        <text>IMP + NAD(+) + H2O = XMP + NADH + H(+)</text>
        <dbReference type="Rhea" id="RHEA:11708"/>
        <dbReference type="ChEBI" id="CHEBI:15377"/>
        <dbReference type="ChEBI" id="CHEBI:15378"/>
        <dbReference type="ChEBI" id="CHEBI:57464"/>
        <dbReference type="ChEBI" id="CHEBI:57540"/>
        <dbReference type="ChEBI" id="CHEBI:57945"/>
        <dbReference type="ChEBI" id="CHEBI:58053"/>
        <dbReference type="EC" id="1.1.1.205"/>
    </reaction>
</comment>
<feature type="binding site" evidence="14">
    <location>
        <position position="350"/>
    </location>
    <ligand>
        <name>IMP</name>
        <dbReference type="ChEBI" id="CHEBI:58053"/>
    </ligand>
</feature>
<evidence type="ECO:0000256" key="8">
    <source>
        <dbReference type="ARBA" id="ARBA00022958"/>
    </source>
</evidence>
<dbReference type="FunCoup" id="G7DVH8">
    <property type="interactions" value="265"/>
</dbReference>
<dbReference type="GO" id="GO:0005737">
    <property type="term" value="C:cytoplasm"/>
    <property type="evidence" value="ECO:0007669"/>
    <property type="project" value="UniProtKB-SubCell"/>
</dbReference>
<dbReference type="InterPro" id="IPR015875">
    <property type="entry name" value="IMP_DH/GMP_Rdtase_CS"/>
</dbReference>
<keyword evidence="7 14" id="KW-0658">Purine biosynthesis</keyword>
<evidence type="ECO:0000256" key="1">
    <source>
        <dbReference type="ARBA" id="ARBA00001958"/>
    </source>
</evidence>
<dbReference type="GO" id="GO:0003938">
    <property type="term" value="F:IMP dehydrogenase activity"/>
    <property type="evidence" value="ECO:0007669"/>
    <property type="project" value="UniProtKB-UniRule"/>
</dbReference>
<keyword evidence="4 14" id="KW-0963">Cytoplasm</keyword>
<reference evidence="20 21" key="1">
    <citation type="journal article" date="2011" name="J. Gen. Appl. Microbiol.">
        <title>Draft genome sequencing of the enigmatic basidiomycete Mixia osmundae.</title>
        <authorList>
            <person name="Nishida H."/>
            <person name="Nagatsuka Y."/>
            <person name="Sugiyama J."/>
        </authorList>
    </citation>
    <scope>NUCLEOTIDE SEQUENCE [LARGE SCALE GENOMIC DNA]</scope>
    <source>
        <strain evidence="21">CBS 9802 / IAM 14324 / JCM 22182 / KY 12970</strain>
    </source>
</reference>
<gene>
    <name evidence="20" type="primary">Mo01240</name>
    <name evidence="20" type="ORF">E5Q_01240</name>
</gene>
<feature type="binding site" description="in other chain" evidence="14">
    <location>
        <position position="352"/>
    </location>
    <ligand>
        <name>K(+)</name>
        <dbReference type="ChEBI" id="CHEBI:29103"/>
        <note>ligand shared between two tetrameric partners</note>
    </ligand>
</feature>
<dbReference type="SUPFAM" id="SSF51412">
    <property type="entry name" value="Inosine monophosphate dehydrogenase (IMPDH)"/>
    <property type="match status" value="1"/>
</dbReference>
<dbReference type="OrthoDB" id="416622at2759"/>
<evidence type="ECO:0000313" key="20">
    <source>
        <dbReference type="EMBL" id="GAA94588.1"/>
    </source>
</evidence>
<evidence type="ECO:0000256" key="18">
    <source>
        <dbReference type="SAM" id="Phobius"/>
    </source>
</evidence>
<evidence type="ECO:0000256" key="10">
    <source>
        <dbReference type="ARBA" id="ARBA00023027"/>
    </source>
</evidence>
<feature type="transmembrane region" description="Helical" evidence="18">
    <location>
        <begin position="850"/>
        <end position="870"/>
    </location>
</feature>
<dbReference type="PANTHER" id="PTHR11911">
    <property type="entry name" value="INOSINE-5-MONOPHOSPHATE DEHYDROGENASE RELATED"/>
    <property type="match status" value="1"/>
</dbReference>
<feature type="binding site" evidence="14">
    <location>
        <begin position="295"/>
        <end position="297"/>
    </location>
    <ligand>
        <name>NAD(+)</name>
        <dbReference type="ChEBI" id="CHEBI:57540"/>
    </ligand>
</feature>
<comment type="activity regulation">
    <text evidence="14">Mycophenolic acid (MPA) is a non-competitive inhibitor that prevents formation of the closed enzyme conformation by binding to the same site as the amobile flap. In contrast, mizoribine monophosphate (MZP) is a competitive inhibitor that induces the closed conformation. MPA is a potent inhibitor of mammalian IMPDHs but a poor inhibitor of the bacterial enzymes. MZP is a more potent inhibitor of bacterial IMPDH.</text>
</comment>
<comment type="subunit">
    <text evidence="13">Homotetramer. Seems to be able to form heterotetramers composed from more than 1 of the 3 IMPDH gene products (IMD2-4).</text>
</comment>
<dbReference type="STRING" id="764103.G7DVH8"/>
<proteinExistence type="inferred from homology"/>
<evidence type="ECO:0000256" key="3">
    <source>
        <dbReference type="ARBA" id="ARBA00005502"/>
    </source>
</evidence>
<feature type="binding site" description="in other chain" evidence="14">
    <location>
        <position position="349"/>
    </location>
    <ligand>
        <name>K(+)</name>
        <dbReference type="ChEBI" id="CHEBI:29103"/>
        <note>ligand shared between two tetrameric partners</note>
    </ligand>
</feature>
<dbReference type="FunFam" id="3.20.20.70:FF:000007">
    <property type="entry name" value="Chromosome 19 SCAF14664, whole genome shotgun sequence"/>
    <property type="match status" value="1"/>
</dbReference>
<evidence type="ECO:0000256" key="6">
    <source>
        <dbReference type="ARBA" id="ARBA00022749"/>
    </source>
</evidence>
<dbReference type="Pfam" id="PF00571">
    <property type="entry name" value="CBS"/>
    <property type="match status" value="2"/>
</dbReference>
<accession>G7DVH8</accession>
<evidence type="ECO:0000259" key="19">
    <source>
        <dbReference type="PROSITE" id="PS51371"/>
    </source>
</evidence>
<dbReference type="InParanoid" id="G7DVH8"/>
<reference evidence="20 21" key="2">
    <citation type="journal article" date="2012" name="Open Biol.">
        <title>Characteristics of nucleosomes and linker DNA regions on the genome of the basidiomycete Mixia osmundae revealed by mono- and dinucleosome mapping.</title>
        <authorList>
            <person name="Nishida H."/>
            <person name="Kondo S."/>
            <person name="Matsumoto T."/>
            <person name="Suzuki Y."/>
            <person name="Yoshikawa H."/>
            <person name="Taylor T.D."/>
            <person name="Sugiyama J."/>
        </authorList>
    </citation>
    <scope>NUCLEOTIDE SEQUENCE [LARGE SCALE GENOMIC DNA]</scope>
    <source>
        <strain evidence="21">CBS 9802 / IAM 14324 / JCM 22182 / KY 12970</strain>
    </source>
</reference>
<feature type="domain" description="CBS" evidence="19">
    <location>
        <begin position="199"/>
        <end position="257"/>
    </location>
</feature>
<dbReference type="GO" id="GO:0000166">
    <property type="term" value="F:nucleotide binding"/>
    <property type="evidence" value="ECO:0007669"/>
    <property type="project" value="UniProtKB-UniRule"/>
</dbReference>
<dbReference type="InterPro" id="IPR000644">
    <property type="entry name" value="CBS_dom"/>
</dbReference>
<keyword evidence="8 14" id="KW-0630">Potassium</keyword>
<dbReference type="GO" id="GO:0006183">
    <property type="term" value="P:GTP biosynthetic process"/>
    <property type="evidence" value="ECO:0007669"/>
    <property type="project" value="TreeGrafter"/>
</dbReference>
<evidence type="ECO:0000256" key="12">
    <source>
        <dbReference type="ARBA" id="ARBA00048028"/>
    </source>
</evidence>
<keyword evidence="21" id="KW-1185">Reference proteome</keyword>
<protein>
    <recommendedName>
        <fullName evidence="14 16">Inosine-5'-monophosphate dehydrogenase</fullName>
        <shortName evidence="14">IMP dehydrogenase</shortName>
        <shortName evidence="14">IMPD</shortName>
        <shortName evidence="14">IMPDH</shortName>
        <ecNumber evidence="14 16">1.1.1.205</ecNumber>
    </recommendedName>
</protein>
<feature type="region of interest" description="Disordered" evidence="17">
    <location>
        <begin position="778"/>
        <end position="834"/>
    </location>
</feature>
<evidence type="ECO:0000256" key="5">
    <source>
        <dbReference type="ARBA" id="ARBA00022723"/>
    </source>
</evidence>
<dbReference type="AlphaFoldDB" id="G7DVH8"/>
<keyword evidence="5 14" id="KW-0479">Metal-binding</keyword>
<dbReference type="PROSITE" id="PS00487">
    <property type="entry name" value="IMP_DH_GMP_RED"/>
    <property type="match status" value="1"/>
</dbReference>
<feature type="domain" description="CBS" evidence="19">
    <location>
        <begin position="137"/>
        <end position="197"/>
    </location>
</feature>
<dbReference type="eggNOG" id="KOG2550">
    <property type="taxonomic scope" value="Eukaryota"/>
</dbReference>
<comment type="subcellular location">
    <subcellularLocation>
        <location evidence="2 14">Cytoplasm</location>
    </subcellularLocation>
</comment>
<evidence type="ECO:0000256" key="11">
    <source>
        <dbReference type="ARBA" id="ARBA00023122"/>
    </source>
</evidence>
<comment type="caution">
    <text evidence="20">The sequence shown here is derived from an EMBL/GenBank/DDBJ whole genome shotgun (WGS) entry which is preliminary data.</text>
</comment>
<evidence type="ECO:0000256" key="2">
    <source>
        <dbReference type="ARBA" id="ARBA00004496"/>
    </source>
</evidence>
<comment type="cofactor">
    <cofactor evidence="1 14">
        <name>K(+)</name>
        <dbReference type="ChEBI" id="CHEBI:29103"/>
    </cofactor>
</comment>
<keyword evidence="6 14" id="KW-0332">GMP biosynthesis</keyword>
<sequence>MVVLSEDVAPKASTSNGTRFLDPSQAVAHLASYTRGDGLSLRELMDSRQHGGLTYNDFLVLPGHIDFPASAVTLNSHVTRNIKLQTPFMSSPMDTVTEYQTAVAMALLGGVGVIHHNMSPTEQARQVKAVKKYENGFITDPVCLQPSHIVQDVLDVKERYGYSGIPVTDTGRLKGKLLGIVTARDIQFRSSTASLESVMTPRSELVVAREGITLEEANKVLRDSKKGKLPVIDEDGRLRSLLARSDLLKNKDYPLASKKPESKQLYCAAAVGTREPDRDRLNLLVEAGLDIVVLDSSQGNSVYQIDMIKWIKSTHPTLEVIAGNVVTREQAAELIQAGADGLRVGMGSGSICITQEVTAVGRPQGTAVFAVAEFANQFGVPVIADGGISNVGHIAKALVLGASAVMMGSLLAGTTESPGEFFYHEGKRLKKYRGMGSIDAMEHQQKGQKQNASTKALVQQALAESEVDNAATSRYFSESDTVRVAQGVTGAVQDRGSLKTFLPYLYVALQHSLQDAGVSSLAQFRSEAISGKLRFELRTASAQVEGGVHGLTNYEKRLRSGRLKATMMRSLCLAIAAAASAHAFLDTAPFLAWQSEGMLRESASAPCAESRPSLTLLTIPHLRSDDIAHLTTLKAPYHAADSRIHVPYCSRKDSLRRIDALTRCHDDSEMTWHSLESDSKQLKSASTSSRKDILRKLNERLATLLSDDPSVIVSTVGEQTLRRRLRRRQLEIDNEADAATDQPALSPAYDARPSYLDAEHAEMNGSLEQYTSPSSVLQSHLPLASGEAPQAAASRQSWENSGAALSPDTSEGVLEDAEVDQMPSQAAPRVQEMPDPNSGLSYRYTFVNPILIFSILIMVLIFIPAALMSINALNSIELLRGLEHKMIGGQSADSKKDS</sequence>
<comment type="pathway">
    <text evidence="14 16">Purine metabolism; XMP biosynthesis via de novo pathway; XMP from IMP: step 1/1.</text>
</comment>
<keyword evidence="11 15" id="KW-0129">CBS domain</keyword>